<reference evidence="2" key="1">
    <citation type="journal article" date="2015" name="Nature">
        <title>Complex archaea that bridge the gap between prokaryotes and eukaryotes.</title>
        <authorList>
            <person name="Spang A."/>
            <person name="Saw J.H."/>
            <person name="Jorgensen S.L."/>
            <person name="Zaremba-Niedzwiedzka K."/>
            <person name="Martijn J."/>
            <person name="Lind A.E."/>
            <person name="van Eijk R."/>
            <person name="Schleper C."/>
            <person name="Guy L."/>
            <person name="Ettema T.J."/>
        </authorList>
    </citation>
    <scope>NUCLEOTIDE SEQUENCE</scope>
</reference>
<feature type="region of interest" description="Disordered" evidence="1">
    <location>
        <begin position="1"/>
        <end position="20"/>
    </location>
</feature>
<dbReference type="EMBL" id="LAZR01016202">
    <property type="protein sequence ID" value="KKM05521.1"/>
    <property type="molecule type" value="Genomic_DNA"/>
</dbReference>
<organism evidence="2">
    <name type="scientific">marine sediment metagenome</name>
    <dbReference type="NCBI Taxonomy" id="412755"/>
    <lineage>
        <taxon>unclassified sequences</taxon>
        <taxon>metagenomes</taxon>
        <taxon>ecological metagenomes</taxon>
    </lineage>
</organism>
<dbReference type="AlphaFoldDB" id="A0A0F9JID1"/>
<comment type="caution">
    <text evidence="2">The sequence shown here is derived from an EMBL/GenBank/DDBJ whole genome shotgun (WGS) entry which is preliminary data.</text>
</comment>
<name>A0A0F9JID1_9ZZZZ</name>
<gene>
    <name evidence="2" type="ORF">LCGC14_1753200</name>
</gene>
<sequence>MKHEWHIKNGGGSDFIGGTDDGITNGEDDYGFITNATTKINAKGEGIPWW</sequence>
<evidence type="ECO:0000256" key="1">
    <source>
        <dbReference type="SAM" id="MobiDB-lite"/>
    </source>
</evidence>
<evidence type="ECO:0000313" key="2">
    <source>
        <dbReference type="EMBL" id="KKM05521.1"/>
    </source>
</evidence>
<protein>
    <submittedName>
        <fullName evidence="2">Uncharacterized protein</fullName>
    </submittedName>
</protein>
<accession>A0A0F9JID1</accession>
<proteinExistence type="predicted"/>